<reference evidence="2" key="1">
    <citation type="submission" date="2014-11" db="EMBL/GenBank/DDBJ databases">
        <authorList>
            <person name="Amaro Gonzalez C."/>
        </authorList>
    </citation>
    <scope>NUCLEOTIDE SEQUENCE</scope>
</reference>
<dbReference type="EMBL" id="GBXM01013846">
    <property type="protein sequence ID" value="JAH94731.1"/>
    <property type="molecule type" value="Transcribed_RNA"/>
</dbReference>
<keyword evidence="1" id="KW-0472">Membrane</keyword>
<proteinExistence type="predicted"/>
<feature type="transmembrane region" description="Helical" evidence="1">
    <location>
        <begin position="36"/>
        <end position="60"/>
    </location>
</feature>
<name>A0A0E9WX69_ANGAN</name>
<keyword evidence="1" id="KW-0812">Transmembrane</keyword>
<sequence>MFSTEHSNHICDLVPWDFCKLYLQNKLHRFVHKAEFICWSYGIRFNITILAIIHIIYAIAGPEAQMHNNSNQHNLLIISLKV</sequence>
<protein>
    <submittedName>
        <fullName evidence="2">Uncharacterized protein</fullName>
    </submittedName>
</protein>
<keyword evidence="1" id="KW-1133">Transmembrane helix</keyword>
<evidence type="ECO:0000256" key="1">
    <source>
        <dbReference type="SAM" id="Phobius"/>
    </source>
</evidence>
<accession>A0A0E9WX69</accession>
<reference evidence="2" key="2">
    <citation type="journal article" date="2015" name="Fish Shellfish Immunol.">
        <title>Early steps in the European eel (Anguilla anguilla)-Vibrio vulnificus interaction in the gills: Role of the RtxA13 toxin.</title>
        <authorList>
            <person name="Callol A."/>
            <person name="Pajuelo D."/>
            <person name="Ebbesson L."/>
            <person name="Teles M."/>
            <person name="MacKenzie S."/>
            <person name="Amaro C."/>
        </authorList>
    </citation>
    <scope>NUCLEOTIDE SEQUENCE</scope>
</reference>
<evidence type="ECO:0000313" key="2">
    <source>
        <dbReference type="EMBL" id="JAH94731.1"/>
    </source>
</evidence>
<organism evidence="2">
    <name type="scientific">Anguilla anguilla</name>
    <name type="common">European freshwater eel</name>
    <name type="synonym">Muraena anguilla</name>
    <dbReference type="NCBI Taxonomy" id="7936"/>
    <lineage>
        <taxon>Eukaryota</taxon>
        <taxon>Metazoa</taxon>
        <taxon>Chordata</taxon>
        <taxon>Craniata</taxon>
        <taxon>Vertebrata</taxon>
        <taxon>Euteleostomi</taxon>
        <taxon>Actinopterygii</taxon>
        <taxon>Neopterygii</taxon>
        <taxon>Teleostei</taxon>
        <taxon>Anguilliformes</taxon>
        <taxon>Anguillidae</taxon>
        <taxon>Anguilla</taxon>
    </lineage>
</organism>
<dbReference type="AlphaFoldDB" id="A0A0E9WX69"/>